<evidence type="ECO:0000313" key="2">
    <source>
        <dbReference type="EMBL" id="MDG5977698.1"/>
    </source>
</evidence>
<dbReference type="AlphaFoldDB" id="A0A9X4P8F7"/>
<evidence type="ECO:0000256" key="1">
    <source>
        <dbReference type="SAM" id="MobiDB-lite"/>
    </source>
</evidence>
<organism evidence="2 3">
    <name type="scientific">Hydrogenophaga taeniospiralis CCUG 15921</name>
    <dbReference type="NCBI Taxonomy" id="1281780"/>
    <lineage>
        <taxon>Bacteria</taxon>
        <taxon>Pseudomonadati</taxon>
        <taxon>Pseudomonadota</taxon>
        <taxon>Betaproteobacteria</taxon>
        <taxon>Burkholderiales</taxon>
        <taxon>Comamonadaceae</taxon>
        <taxon>Hydrogenophaga</taxon>
    </lineage>
</organism>
<protein>
    <submittedName>
        <fullName evidence="2">Uncharacterized protein</fullName>
    </submittedName>
</protein>
<proteinExistence type="predicted"/>
<gene>
    <name evidence="2" type="ORF">H010_20761</name>
</gene>
<reference evidence="2" key="1">
    <citation type="submission" date="2013-01" db="EMBL/GenBank/DDBJ databases">
        <title>Genome draft of Hydrogenophaga taeniospiralis 2K1.</title>
        <authorList>
            <person name="Gomila M."/>
            <person name="Lalucat J."/>
        </authorList>
    </citation>
    <scope>NUCLEOTIDE SEQUENCE</scope>
    <source>
        <strain evidence="2">CCUG 15921</strain>
    </source>
</reference>
<evidence type="ECO:0000313" key="3">
    <source>
        <dbReference type="Proteomes" id="UP001152876"/>
    </source>
</evidence>
<sequence length="453" mass="47259">MVPPVAPQRSWRSVASAIAQSAKNLPWASVANEAALTLRSVLPQVDMQSAKRTLGAIAGHTVHQAVAVGIPTVVREMLAAGVMQALHAAPPAVAMGLQASVGVANLGLQVIREKRERRNPDEAARAYHSLSPEQWAAQPPEQQARMRDHTAKVSRAFTVSQVASSITNFALMASAFQEEGHRPGARADALRPLATEIKTGVYTAMRDAAQASFLMVGYEGDQTHGIAGAAHAAAAATYTGVLVGSSMLSDAVMPSLVPGRSQATDTLLGLPAQAGAAPMSTAQAWGTVAQAATVTAAANVLSEATDWFQRTQFHLNQNAVPPQQQWEPRIMGDDLGRVADQGVARAALVNGINSALAATGRAMTQLELPPAVQSFISNAGLAAMAALTDSPVTGIFQAQSAVRDSFRPSTATTPDVENPAPTGQSGELGRSTRSARLSQVADLPSRDPSRRFA</sequence>
<accession>A0A9X4P8F7</accession>
<feature type="compositionally biased region" description="Polar residues" evidence="1">
    <location>
        <begin position="405"/>
        <end position="437"/>
    </location>
</feature>
<feature type="compositionally biased region" description="Basic and acidic residues" evidence="1">
    <location>
        <begin position="444"/>
        <end position="453"/>
    </location>
</feature>
<comment type="caution">
    <text evidence="2">The sequence shown here is derived from an EMBL/GenBank/DDBJ whole genome shotgun (WGS) entry which is preliminary data.</text>
</comment>
<name>A0A9X4P8F7_9BURK</name>
<dbReference type="Proteomes" id="UP001152876">
    <property type="component" value="Unassembled WGS sequence"/>
</dbReference>
<dbReference type="EMBL" id="AOGK01000024">
    <property type="protein sequence ID" value="MDG5977698.1"/>
    <property type="molecule type" value="Genomic_DNA"/>
</dbReference>
<keyword evidence="3" id="KW-1185">Reference proteome</keyword>
<feature type="region of interest" description="Disordered" evidence="1">
    <location>
        <begin position="405"/>
        <end position="453"/>
    </location>
</feature>